<dbReference type="EMBL" id="GGEC01069080">
    <property type="protein sequence ID" value="MBX49564.1"/>
    <property type="molecule type" value="Transcribed_RNA"/>
</dbReference>
<organism evidence="1">
    <name type="scientific">Rhizophora mucronata</name>
    <name type="common">Asiatic mangrove</name>
    <dbReference type="NCBI Taxonomy" id="61149"/>
    <lineage>
        <taxon>Eukaryota</taxon>
        <taxon>Viridiplantae</taxon>
        <taxon>Streptophyta</taxon>
        <taxon>Embryophyta</taxon>
        <taxon>Tracheophyta</taxon>
        <taxon>Spermatophyta</taxon>
        <taxon>Magnoliopsida</taxon>
        <taxon>eudicotyledons</taxon>
        <taxon>Gunneridae</taxon>
        <taxon>Pentapetalae</taxon>
        <taxon>rosids</taxon>
        <taxon>fabids</taxon>
        <taxon>Malpighiales</taxon>
        <taxon>Rhizophoraceae</taxon>
        <taxon>Rhizophora</taxon>
    </lineage>
</organism>
<name>A0A2P2P476_RHIMU</name>
<evidence type="ECO:0000313" key="1">
    <source>
        <dbReference type="EMBL" id="MBX49564.1"/>
    </source>
</evidence>
<sequence>MYNDLLEYKLHTVNAWGILMFIFKLYNNASNDVYHVYLLF</sequence>
<reference evidence="1" key="1">
    <citation type="submission" date="2018-02" db="EMBL/GenBank/DDBJ databases">
        <title>Rhizophora mucronata_Transcriptome.</title>
        <authorList>
            <person name="Meera S.P."/>
            <person name="Sreeshan A."/>
            <person name="Augustine A."/>
        </authorList>
    </citation>
    <scope>NUCLEOTIDE SEQUENCE</scope>
    <source>
        <tissue evidence="1">Leaf</tissue>
    </source>
</reference>
<dbReference type="AlphaFoldDB" id="A0A2P2P476"/>
<proteinExistence type="predicted"/>
<protein>
    <submittedName>
        <fullName evidence="1">Uncharacterized protein</fullName>
    </submittedName>
</protein>
<accession>A0A2P2P476</accession>